<evidence type="ECO:0000256" key="1">
    <source>
        <dbReference type="SAM" id="MobiDB-lite"/>
    </source>
</evidence>
<dbReference type="AlphaFoldDB" id="A0A2I2G706"/>
<dbReference type="Proteomes" id="UP000234275">
    <property type="component" value="Unassembled WGS sequence"/>
</dbReference>
<reference evidence="2 3" key="1">
    <citation type="submission" date="2016-12" db="EMBL/GenBank/DDBJ databases">
        <title>The genomes of Aspergillus section Nigri reveals drivers in fungal speciation.</title>
        <authorList>
            <consortium name="DOE Joint Genome Institute"/>
            <person name="Vesth T.C."/>
            <person name="Nybo J."/>
            <person name="Theobald S."/>
            <person name="Brandl J."/>
            <person name="Frisvad J.C."/>
            <person name="Nielsen K.F."/>
            <person name="Lyhne E.K."/>
            <person name="Kogle M.E."/>
            <person name="Kuo A."/>
            <person name="Riley R."/>
            <person name="Clum A."/>
            <person name="Nolan M."/>
            <person name="Lipzen A."/>
            <person name="Salamov A."/>
            <person name="Henrissat B."/>
            <person name="Wiebenga A."/>
            <person name="De Vries R.P."/>
            <person name="Grigoriev I.V."/>
            <person name="Mortensen U.H."/>
            <person name="Andersen M.R."/>
            <person name="Baker S.E."/>
        </authorList>
    </citation>
    <scope>NUCLEOTIDE SEQUENCE [LARGE SCALE GENOMIC DNA]</scope>
    <source>
        <strain evidence="2 3">IBT 23096</strain>
    </source>
</reference>
<evidence type="ECO:0000313" key="3">
    <source>
        <dbReference type="Proteomes" id="UP000234275"/>
    </source>
</evidence>
<feature type="region of interest" description="Disordered" evidence="1">
    <location>
        <begin position="154"/>
        <end position="178"/>
    </location>
</feature>
<dbReference type="GeneID" id="36555360"/>
<accession>A0A2I2G706</accession>
<sequence length="178" mass="20191">MCLSEENPTVSLACLNRLYSVARAPIRPPRGTECLGRNAAVKVRYRLQLSYRVRRRVRGMCMSSASGRVEATRISRVGYRSLSWMLRTVDVLILLTLAVSGLGLRPTLSASTPTRTGKRTVRLRRQGFPSLAWKYQPEWTDHPRTQTRLVQKVEKNSTPPASFDVFPEWTGDRNEAQS</sequence>
<keyword evidence="3" id="KW-1185">Reference proteome</keyword>
<proteinExistence type="predicted"/>
<protein>
    <submittedName>
        <fullName evidence="2">Uncharacterized protein</fullName>
    </submittedName>
</protein>
<organism evidence="2 3">
    <name type="scientific">Aspergillus steynii IBT 23096</name>
    <dbReference type="NCBI Taxonomy" id="1392250"/>
    <lineage>
        <taxon>Eukaryota</taxon>
        <taxon>Fungi</taxon>
        <taxon>Dikarya</taxon>
        <taxon>Ascomycota</taxon>
        <taxon>Pezizomycotina</taxon>
        <taxon>Eurotiomycetes</taxon>
        <taxon>Eurotiomycetidae</taxon>
        <taxon>Eurotiales</taxon>
        <taxon>Aspergillaceae</taxon>
        <taxon>Aspergillus</taxon>
        <taxon>Aspergillus subgen. Circumdati</taxon>
    </lineage>
</organism>
<evidence type="ECO:0000313" key="2">
    <source>
        <dbReference type="EMBL" id="PLB48667.1"/>
    </source>
</evidence>
<dbReference type="RefSeq" id="XP_024703969.1">
    <property type="nucleotide sequence ID" value="XM_024847661.1"/>
</dbReference>
<name>A0A2I2G706_9EURO</name>
<dbReference type="VEuPathDB" id="FungiDB:P170DRAFT_425703"/>
<gene>
    <name evidence="2" type="ORF">P170DRAFT_425703</name>
</gene>
<comment type="caution">
    <text evidence="2">The sequence shown here is derived from an EMBL/GenBank/DDBJ whole genome shotgun (WGS) entry which is preliminary data.</text>
</comment>
<dbReference type="EMBL" id="MSFO01000004">
    <property type="protein sequence ID" value="PLB48667.1"/>
    <property type="molecule type" value="Genomic_DNA"/>
</dbReference>